<keyword evidence="3" id="KW-1185">Reference proteome</keyword>
<evidence type="ECO:0000259" key="1">
    <source>
        <dbReference type="Pfam" id="PF03235"/>
    </source>
</evidence>
<evidence type="ECO:0000313" key="3">
    <source>
        <dbReference type="Proteomes" id="UP000199076"/>
    </source>
</evidence>
<name>A0A1G7QW62_9EURY</name>
<organism evidence="2 3">
    <name type="scientific">Halorientalis regularis</name>
    <dbReference type="NCBI Taxonomy" id="660518"/>
    <lineage>
        <taxon>Archaea</taxon>
        <taxon>Methanobacteriati</taxon>
        <taxon>Methanobacteriota</taxon>
        <taxon>Stenosarchaea group</taxon>
        <taxon>Halobacteria</taxon>
        <taxon>Halobacteriales</taxon>
        <taxon>Haloarculaceae</taxon>
        <taxon>Halorientalis</taxon>
    </lineage>
</organism>
<dbReference type="OrthoDB" id="318965at2157"/>
<accession>A0A1G7QW62</accession>
<reference evidence="3" key="1">
    <citation type="submission" date="2016-10" db="EMBL/GenBank/DDBJ databases">
        <authorList>
            <person name="Varghese N."/>
            <person name="Submissions S."/>
        </authorList>
    </citation>
    <scope>NUCLEOTIDE SEQUENCE [LARGE SCALE GENOMIC DNA]</scope>
    <source>
        <strain evidence="3">IBRC-M 10760</strain>
    </source>
</reference>
<sequence length="282" mass="32330">MDGTPDDNFSLSSVFSQSYFVIPEYQRDYAWNGSNVEDLLDDIEFVYQQNNDEDAEEKVNHYFGTLVLEERGSVEPTDFEDYDVFGIVDGQQRLATVAIAIAAIIDEMADIASNNQISDDISSTINERKSDIGDKYVEYQDIERIQLGGLAEDAYESVILGNRSAESYLQQNDLVDAERKIANAKSTVRDRLKEWKNERFKEGDSTDYAGYYKFLNSIVKILTQRFEVNIKIVEDVDEAARMFKVINDRGRDLRLHDKVRSHLVYCASQSDSMNSERHCLVE</sequence>
<proteinExistence type="predicted"/>
<evidence type="ECO:0000313" key="2">
    <source>
        <dbReference type="EMBL" id="SDG02747.1"/>
    </source>
</evidence>
<dbReference type="PANTHER" id="PTHR35149">
    <property type="entry name" value="SLL5132 PROTEIN"/>
    <property type="match status" value="1"/>
</dbReference>
<dbReference type="Pfam" id="PF03235">
    <property type="entry name" value="GmrSD_N"/>
    <property type="match status" value="1"/>
</dbReference>
<dbReference type="Proteomes" id="UP000199076">
    <property type="component" value="Unassembled WGS sequence"/>
</dbReference>
<dbReference type="STRING" id="660518.SAMN05216218_113122"/>
<protein>
    <recommendedName>
        <fullName evidence="1">GmrSD restriction endonucleases N-terminal domain-containing protein</fullName>
    </recommendedName>
</protein>
<feature type="domain" description="GmrSD restriction endonucleases N-terminal" evidence="1">
    <location>
        <begin position="13"/>
        <end position="263"/>
    </location>
</feature>
<dbReference type="AlphaFoldDB" id="A0A1G7QW62"/>
<dbReference type="PANTHER" id="PTHR35149:SF2">
    <property type="entry name" value="DUF262 DOMAIN-CONTAINING PROTEIN"/>
    <property type="match status" value="1"/>
</dbReference>
<dbReference type="EMBL" id="FNBK01000013">
    <property type="protein sequence ID" value="SDG02747.1"/>
    <property type="molecule type" value="Genomic_DNA"/>
</dbReference>
<dbReference type="RefSeq" id="WP_092694167.1">
    <property type="nucleotide sequence ID" value="NZ_FNBK01000013.1"/>
</dbReference>
<gene>
    <name evidence="2" type="ORF">SAMN05216218_113122</name>
</gene>
<dbReference type="InterPro" id="IPR004919">
    <property type="entry name" value="GmrSD_N"/>
</dbReference>